<dbReference type="EMBL" id="DS989853">
    <property type="protein sequence ID" value="EDX74355.1"/>
    <property type="molecule type" value="Genomic_DNA"/>
</dbReference>
<evidence type="ECO:0008006" key="4">
    <source>
        <dbReference type="Google" id="ProtNLM"/>
    </source>
</evidence>
<dbReference type="AlphaFoldDB" id="B4VUW8"/>
<feature type="chain" id="PRO_5002825394" description="PEP-CTERM exosortase interaction domain protein" evidence="1">
    <location>
        <begin position="29"/>
        <end position="137"/>
    </location>
</feature>
<dbReference type="RefSeq" id="WP_006102200.1">
    <property type="nucleotide sequence ID" value="NZ_DS989853.1"/>
</dbReference>
<evidence type="ECO:0000256" key="1">
    <source>
        <dbReference type="SAM" id="SignalP"/>
    </source>
</evidence>
<sequence>MQAKILGLGAAVPLAAVSMMAISAPAEAIVFKSGDILNITGSYTRDLANDFKFTFNDVPGDTDAGFGNFGVTLSSGDFGDFETNGTIVQEYDILNVDFANPNTYRFDLNGNKPFLKLQKTVAGLPVGTPAGMGPNDM</sequence>
<reference evidence="2 3" key="1">
    <citation type="submission" date="2008-07" db="EMBL/GenBank/DDBJ databases">
        <authorList>
            <person name="Tandeau de Marsac N."/>
            <person name="Ferriera S."/>
            <person name="Johnson J."/>
            <person name="Kravitz S."/>
            <person name="Beeson K."/>
            <person name="Sutton G."/>
            <person name="Rogers Y.-H."/>
            <person name="Friedman R."/>
            <person name="Frazier M."/>
            <person name="Venter J.C."/>
        </authorList>
    </citation>
    <scope>NUCLEOTIDE SEQUENCE [LARGE SCALE GENOMIC DNA]</scope>
    <source>
        <strain evidence="2 3">PCC 7420</strain>
    </source>
</reference>
<feature type="non-terminal residue" evidence="2">
    <location>
        <position position="137"/>
    </location>
</feature>
<organism evidence="2 3">
    <name type="scientific">Coleofasciculus chthonoplastes PCC 7420</name>
    <dbReference type="NCBI Taxonomy" id="118168"/>
    <lineage>
        <taxon>Bacteria</taxon>
        <taxon>Bacillati</taxon>
        <taxon>Cyanobacteriota</taxon>
        <taxon>Cyanophyceae</taxon>
        <taxon>Coleofasciculales</taxon>
        <taxon>Coleofasciculaceae</taxon>
        <taxon>Coleofasciculus</taxon>
    </lineage>
</organism>
<proteinExistence type="predicted"/>
<dbReference type="Proteomes" id="UP000003835">
    <property type="component" value="Unassembled WGS sequence"/>
</dbReference>
<keyword evidence="1" id="KW-0732">Signal</keyword>
<keyword evidence="3" id="KW-1185">Reference proteome</keyword>
<feature type="signal peptide" evidence="1">
    <location>
        <begin position="1"/>
        <end position="28"/>
    </location>
</feature>
<accession>B4VUW8</accession>
<gene>
    <name evidence="2" type="ORF">MC7420_3879</name>
</gene>
<name>B4VUW8_9CYAN</name>
<evidence type="ECO:0000313" key="2">
    <source>
        <dbReference type="EMBL" id="EDX74355.1"/>
    </source>
</evidence>
<protein>
    <recommendedName>
        <fullName evidence="4">PEP-CTERM exosortase interaction domain protein</fullName>
    </recommendedName>
</protein>
<dbReference type="HOGENOM" id="CLU_1869379_0_0_3"/>
<evidence type="ECO:0000313" key="3">
    <source>
        <dbReference type="Proteomes" id="UP000003835"/>
    </source>
</evidence>